<dbReference type="Pfam" id="PF13560">
    <property type="entry name" value="HTH_31"/>
    <property type="match status" value="1"/>
</dbReference>
<comment type="caution">
    <text evidence="1">The sequence shown here is derived from an EMBL/GenBank/DDBJ whole genome shotgun (WGS) entry which is preliminary data.</text>
</comment>
<dbReference type="SUPFAM" id="SSF47413">
    <property type="entry name" value="lambda repressor-like DNA-binding domains"/>
    <property type="match status" value="1"/>
</dbReference>
<reference evidence="1 2" key="1">
    <citation type="submission" date="2018-03" db="EMBL/GenBank/DDBJ databases">
        <title>Genomic Encyclopedia of Type Strains, Phase III (KMG-III): the genomes of soil and plant-associated and newly described type strains.</title>
        <authorList>
            <person name="Whitman W."/>
        </authorList>
    </citation>
    <scope>NUCLEOTIDE SEQUENCE [LARGE SCALE GENOMIC DNA]</scope>
    <source>
        <strain evidence="1 2">CGMCC 4.7104</strain>
    </source>
</reference>
<dbReference type="AlphaFoldDB" id="A0A2T0LXT1"/>
<dbReference type="InterPro" id="IPR010982">
    <property type="entry name" value="Lambda_DNA-bd_dom_sf"/>
</dbReference>
<name>A0A2T0LXT1_9ACTN</name>
<sequence>MAALWHATGRDTAEELVNVPEQADERRAGVARLMGQVLRQQRAEAGLSLRETATLARYDFGWLGRAERGEYLLPENHAAVLDALFGTGGLLVELRRAANIGHTSHLSARLAGATSGQEVMLVLQVQGRSVPVTLSRREFGRLLAAGVLSSAMPGLADADQVDRVAQAINAPARVDTEVIAYFRRVLAEHYAADKMLGPRSLLNPVLAQIDVLDELRRGAAGAHAEPLLQVLSHYGEMAGWLYQDLGQLEPATQWTRRAAEWAQCASDANMAAYALVRQSNIAALSGDYAGVVQLAEAARRNPAGVEPKLLALAAQQQARGLVMLGQTDACFTLLEDAGEALKDHPQVRQPDVPVYLHHYDLATLCEQSAVCYRAAGQVATAAAILQEQIAATPAHLVRDRGHLTAKLAVALATTDPARAATLGLETIATAKQTGSARIWRELRTLDGDLARRWPGHSVAATFHDALASR</sequence>
<dbReference type="RefSeq" id="WP_219912485.1">
    <property type="nucleotide sequence ID" value="NZ_PVNG01000039.1"/>
</dbReference>
<organism evidence="1 2">
    <name type="scientific">Nonomuraea fuscirosea</name>
    <dbReference type="NCBI Taxonomy" id="1291556"/>
    <lineage>
        <taxon>Bacteria</taxon>
        <taxon>Bacillati</taxon>
        <taxon>Actinomycetota</taxon>
        <taxon>Actinomycetes</taxon>
        <taxon>Streptosporangiales</taxon>
        <taxon>Streptosporangiaceae</taxon>
        <taxon>Nonomuraea</taxon>
    </lineage>
</organism>
<evidence type="ECO:0000313" key="2">
    <source>
        <dbReference type="Proteomes" id="UP000238312"/>
    </source>
</evidence>
<evidence type="ECO:0008006" key="3">
    <source>
        <dbReference type="Google" id="ProtNLM"/>
    </source>
</evidence>
<evidence type="ECO:0000313" key="1">
    <source>
        <dbReference type="EMBL" id="PRX48924.1"/>
    </source>
</evidence>
<proteinExistence type="predicted"/>
<accession>A0A2T0LXT1</accession>
<gene>
    <name evidence="1" type="ORF">B0I32_13917</name>
</gene>
<protein>
    <recommendedName>
        <fullName evidence="3">Helix-turn-helix protein</fullName>
    </recommendedName>
</protein>
<dbReference type="SUPFAM" id="SSF48452">
    <property type="entry name" value="TPR-like"/>
    <property type="match status" value="1"/>
</dbReference>
<dbReference type="EMBL" id="PVNG01000039">
    <property type="protein sequence ID" value="PRX48924.1"/>
    <property type="molecule type" value="Genomic_DNA"/>
</dbReference>
<dbReference type="InterPro" id="IPR011990">
    <property type="entry name" value="TPR-like_helical_dom_sf"/>
</dbReference>
<dbReference type="GO" id="GO:0003677">
    <property type="term" value="F:DNA binding"/>
    <property type="evidence" value="ECO:0007669"/>
    <property type="project" value="InterPro"/>
</dbReference>
<keyword evidence="2" id="KW-1185">Reference proteome</keyword>
<dbReference type="Proteomes" id="UP000238312">
    <property type="component" value="Unassembled WGS sequence"/>
</dbReference>